<evidence type="ECO:0000256" key="2">
    <source>
        <dbReference type="ARBA" id="ARBA00022840"/>
    </source>
</evidence>
<evidence type="ECO:0000256" key="1">
    <source>
        <dbReference type="ARBA" id="ARBA00022741"/>
    </source>
</evidence>
<dbReference type="InterPro" id="IPR002543">
    <property type="entry name" value="FtsK_dom"/>
</dbReference>
<dbReference type="Gene3D" id="3.40.50.300">
    <property type="entry name" value="P-loop containing nucleotide triphosphate hydrolases"/>
    <property type="match status" value="1"/>
</dbReference>
<protein>
    <submittedName>
        <fullName evidence="6">DNA segregation ATPase FtsK/SpoIIIE, S-DNA-T family</fullName>
    </submittedName>
</protein>
<dbReference type="InterPro" id="IPR050206">
    <property type="entry name" value="FtsK/SpoIIIE/SftA"/>
</dbReference>
<proteinExistence type="predicted"/>
<accession>A0A1G9IT49</accession>
<dbReference type="Proteomes" id="UP000199155">
    <property type="component" value="Unassembled WGS sequence"/>
</dbReference>
<evidence type="ECO:0000313" key="6">
    <source>
        <dbReference type="EMBL" id="SDL28281.1"/>
    </source>
</evidence>
<evidence type="ECO:0000313" key="7">
    <source>
        <dbReference type="Proteomes" id="UP000199155"/>
    </source>
</evidence>
<dbReference type="PROSITE" id="PS50901">
    <property type="entry name" value="FTSK"/>
    <property type="match status" value="1"/>
</dbReference>
<feature type="binding site" evidence="3">
    <location>
        <begin position="357"/>
        <end position="364"/>
    </location>
    <ligand>
        <name>ATP</name>
        <dbReference type="ChEBI" id="CHEBI:30616"/>
    </ligand>
</feature>
<dbReference type="Pfam" id="PF01580">
    <property type="entry name" value="FtsK_SpoIIIE"/>
    <property type="match status" value="1"/>
</dbReference>
<keyword evidence="4" id="KW-1133">Transmembrane helix</keyword>
<keyword evidence="4" id="KW-0472">Membrane</keyword>
<dbReference type="GO" id="GO:0005524">
    <property type="term" value="F:ATP binding"/>
    <property type="evidence" value="ECO:0007669"/>
    <property type="project" value="UniProtKB-UniRule"/>
</dbReference>
<keyword evidence="4" id="KW-0812">Transmembrane</keyword>
<dbReference type="RefSeq" id="WP_245769715.1">
    <property type="nucleotide sequence ID" value="NZ_FNFF01000025.1"/>
</dbReference>
<gene>
    <name evidence="6" type="ORF">SAMN05421806_12551</name>
</gene>
<dbReference type="InterPro" id="IPR027417">
    <property type="entry name" value="P-loop_NTPase"/>
</dbReference>
<dbReference type="PANTHER" id="PTHR22683">
    <property type="entry name" value="SPORULATION PROTEIN RELATED"/>
    <property type="match status" value="1"/>
</dbReference>
<dbReference type="STRING" id="417292.SAMN05421806_12551"/>
<dbReference type="EMBL" id="FNFF01000025">
    <property type="protein sequence ID" value="SDL28281.1"/>
    <property type="molecule type" value="Genomic_DNA"/>
</dbReference>
<keyword evidence="2 3" id="KW-0067">ATP-binding</keyword>
<evidence type="ECO:0000256" key="4">
    <source>
        <dbReference type="SAM" id="Phobius"/>
    </source>
</evidence>
<feature type="transmembrane region" description="Helical" evidence="4">
    <location>
        <begin position="168"/>
        <end position="188"/>
    </location>
</feature>
<keyword evidence="1 3" id="KW-0547">Nucleotide-binding</keyword>
<dbReference type="GO" id="GO:0003677">
    <property type="term" value="F:DNA binding"/>
    <property type="evidence" value="ECO:0007669"/>
    <property type="project" value="InterPro"/>
</dbReference>
<keyword evidence="7" id="KW-1185">Reference proteome</keyword>
<reference evidence="6 7" key="1">
    <citation type="submission" date="2016-10" db="EMBL/GenBank/DDBJ databases">
        <authorList>
            <person name="de Groot N.N."/>
        </authorList>
    </citation>
    <scope>NUCLEOTIDE SEQUENCE [LARGE SCALE GENOMIC DNA]</scope>
    <source>
        <strain evidence="6 7">CGMCC 4.5727</strain>
    </source>
</reference>
<dbReference type="SUPFAM" id="SSF52540">
    <property type="entry name" value="P-loop containing nucleoside triphosphate hydrolases"/>
    <property type="match status" value="1"/>
</dbReference>
<name>A0A1G9IT49_9ACTN</name>
<dbReference type="PANTHER" id="PTHR22683:SF41">
    <property type="entry name" value="DNA TRANSLOCASE FTSK"/>
    <property type="match status" value="1"/>
</dbReference>
<organism evidence="6 7">
    <name type="scientific">Streptomyces indicus</name>
    <dbReference type="NCBI Taxonomy" id="417292"/>
    <lineage>
        <taxon>Bacteria</taxon>
        <taxon>Bacillati</taxon>
        <taxon>Actinomycetota</taxon>
        <taxon>Actinomycetes</taxon>
        <taxon>Kitasatosporales</taxon>
        <taxon>Streptomycetaceae</taxon>
        <taxon>Streptomyces</taxon>
    </lineage>
</organism>
<dbReference type="AlphaFoldDB" id="A0A1G9IT49"/>
<evidence type="ECO:0000256" key="3">
    <source>
        <dbReference type="PROSITE-ProRule" id="PRU00289"/>
    </source>
</evidence>
<sequence length="726" mass="79192">MSIEDGASGTLINGVRQPLKFVKVSVDGDSQTETFALKPDAEPEPVDTEEVAADTGTWLDERRAYLEDAPPVLPSWLRKAGEFADAARWTASYYAHVSAFHAVRAPVYLMRLLVRFPRGAGRYFVRWVKWVVDSEARPVEAKAAATADIEAWLTLSREHSRRVRPRRIASLAVATVTGISALVAGFLAPGWTLAAAVAGAALIGLNGNKGDKPVVTRYLSVHLQRPLESGELIEALEAMGIKGDIKFVAPIQVDGPGWLAEMDLPRNVLAEKLLDKRKELAGAMRRPLQCVWPSVGTEHPSRANLWVAKKDPRTIKRVWPLTNRGQADMYGEFPFGVTPRGELVPLALIGTNMLIGGVMGSGKTSAVVVIALAGALDPTCEMWMFELKGSGDAESVQPVCHRYVQGDDDEHCEAALEGMYALEKEMKRRKKVVSELPIEDVPNGRKVSRKLANKYPNLRLHPILAIFDEVHTLFEHPVYGKEAAAVAGRLIRKARAYGIILVLTTQKPDADAIPKMVSDNAIVRFCLAITGHIANDLILGTGMYKRGIRANIFEPAEGDDPKDSGTGWLTRSATNARIARSYFIPQADAREIGKRALAMRTAAGTLTGEAAGEEVKPVDHSTIVDHLHTVWPDGAETVHSHRLVDALAAYLPELYGAWLETEKPAAEMSPDEVRDARTAASTALSAALKQHKIPTRQITIRDCCGGAKGVRYADLPDPRDNAEDDL</sequence>
<feature type="domain" description="FtsK" evidence="5">
    <location>
        <begin position="341"/>
        <end position="536"/>
    </location>
</feature>
<evidence type="ECO:0000259" key="5">
    <source>
        <dbReference type="PROSITE" id="PS50901"/>
    </source>
</evidence>